<keyword evidence="3" id="KW-1185">Reference proteome</keyword>
<dbReference type="CDD" id="cd14727">
    <property type="entry name" value="ChanN-like"/>
    <property type="match status" value="1"/>
</dbReference>
<dbReference type="EMBL" id="JACHVA010000143">
    <property type="protein sequence ID" value="MBC2604329.1"/>
    <property type="molecule type" value="Genomic_DNA"/>
</dbReference>
<feature type="domain" description="Haem-binding uptake Tiki superfamily ChaN" evidence="1">
    <location>
        <begin position="85"/>
        <end position="293"/>
    </location>
</feature>
<organism evidence="2 3">
    <name type="scientific">Puniceicoccus vermicola</name>
    <dbReference type="NCBI Taxonomy" id="388746"/>
    <lineage>
        <taxon>Bacteria</taxon>
        <taxon>Pseudomonadati</taxon>
        <taxon>Verrucomicrobiota</taxon>
        <taxon>Opitutia</taxon>
        <taxon>Puniceicoccales</taxon>
        <taxon>Puniceicoccaceae</taxon>
        <taxon>Puniceicoccus</taxon>
    </lineage>
</organism>
<sequence>MDSSPLPKAKNCGLARTLLAVRTLRASFLGSLLVGLTLGAVTSKALSETEADSPQSSAEKLFPEPSPLSFWIDLYRAEPVRFLEVMNDLSTVDIIYTGEIHTLDRHHYWQTRILSGLIEKKKGQAVLALEPIEQFQQPLVDRFNDGEFDFNELAEAMNWSNRWSNFEDYRALLELAQKNDVPVLALNARAETIRKIGRQGLESLSQEERNELPETLNFDDPQYRQLLNMLLMVHASMDESVLDRIFEAQVARDEKMASTLAAFLSQPGNQNRTALVIAGSGHIQYGLGTVSRVRSRLPEKKDRIVLMTESGELVLSEEEAAMSRDISITHEDLRFLQQPKADYLQVTELQE</sequence>
<evidence type="ECO:0000259" key="1">
    <source>
        <dbReference type="Pfam" id="PF04187"/>
    </source>
</evidence>
<reference evidence="2 3" key="1">
    <citation type="submission" date="2020-07" db="EMBL/GenBank/DDBJ databases">
        <authorList>
            <person name="Feng X."/>
        </authorList>
    </citation>
    <scope>NUCLEOTIDE SEQUENCE [LARGE SCALE GENOMIC DNA]</scope>
    <source>
        <strain evidence="2 3">JCM14086</strain>
    </source>
</reference>
<gene>
    <name evidence="2" type="ORF">H5P30_21325</name>
</gene>
<evidence type="ECO:0000313" key="2">
    <source>
        <dbReference type="EMBL" id="MBC2604329.1"/>
    </source>
</evidence>
<name>A0A7X1B2S2_9BACT</name>
<protein>
    <submittedName>
        <fullName evidence="2">ChaN family lipoprotein</fullName>
    </submittedName>
</protein>
<dbReference type="Pfam" id="PF04187">
    <property type="entry name" value="Cofac_haem_bdg"/>
    <property type="match status" value="1"/>
</dbReference>
<dbReference type="RefSeq" id="WP_185694942.1">
    <property type="nucleotide sequence ID" value="NZ_JACHVA010000143.1"/>
</dbReference>
<proteinExistence type="predicted"/>
<keyword evidence="2" id="KW-0449">Lipoprotein</keyword>
<dbReference type="Gene3D" id="3.40.50.11550">
    <property type="match status" value="1"/>
</dbReference>
<evidence type="ECO:0000313" key="3">
    <source>
        <dbReference type="Proteomes" id="UP000525652"/>
    </source>
</evidence>
<accession>A0A7X1B2S2</accession>
<dbReference type="SUPFAM" id="SSF159501">
    <property type="entry name" value="EreA/ChaN-like"/>
    <property type="match status" value="1"/>
</dbReference>
<dbReference type="Proteomes" id="UP000525652">
    <property type="component" value="Unassembled WGS sequence"/>
</dbReference>
<dbReference type="AlphaFoldDB" id="A0A7X1B2S2"/>
<dbReference type="InterPro" id="IPR007314">
    <property type="entry name" value="Cofac_haem-bd_dom"/>
</dbReference>
<comment type="caution">
    <text evidence="2">The sequence shown here is derived from an EMBL/GenBank/DDBJ whole genome shotgun (WGS) entry which is preliminary data.</text>
</comment>